<protein>
    <recommendedName>
        <fullName evidence="4">DUF3298 domain-containing protein</fullName>
    </recommendedName>
</protein>
<proteinExistence type="predicted"/>
<evidence type="ECO:0008006" key="4">
    <source>
        <dbReference type="Google" id="ProtNLM"/>
    </source>
</evidence>
<feature type="signal peptide" evidence="1">
    <location>
        <begin position="1"/>
        <end position="24"/>
    </location>
</feature>
<keyword evidence="1" id="KW-0732">Signal</keyword>
<feature type="chain" id="PRO_5037482256" description="DUF3298 domain-containing protein" evidence="1">
    <location>
        <begin position="25"/>
        <end position="221"/>
    </location>
</feature>
<name>A0A921L785_9FIRM</name>
<comment type="caution">
    <text evidence="2">The sequence shown here is derived from an EMBL/GenBank/DDBJ whole genome shotgun (WGS) entry which is preliminary data.</text>
</comment>
<reference evidence="2" key="2">
    <citation type="submission" date="2021-09" db="EMBL/GenBank/DDBJ databases">
        <authorList>
            <person name="Gilroy R."/>
        </authorList>
    </citation>
    <scope>NUCLEOTIDE SEQUENCE</scope>
    <source>
        <strain evidence="2">7318</strain>
    </source>
</reference>
<evidence type="ECO:0000313" key="2">
    <source>
        <dbReference type="EMBL" id="HJF84645.1"/>
    </source>
</evidence>
<gene>
    <name evidence="2" type="ORF">K8V65_03145</name>
</gene>
<reference evidence="2" key="1">
    <citation type="journal article" date="2021" name="PeerJ">
        <title>Extensive microbial diversity within the chicken gut microbiome revealed by metagenomics and culture.</title>
        <authorList>
            <person name="Gilroy R."/>
            <person name="Ravi A."/>
            <person name="Getino M."/>
            <person name="Pursley I."/>
            <person name="Horton D.L."/>
            <person name="Alikhan N.F."/>
            <person name="Baker D."/>
            <person name="Gharbi K."/>
            <person name="Hall N."/>
            <person name="Watson M."/>
            <person name="Adriaenssens E.M."/>
            <person name="Foster-Nyarko E."/>
            <person name="Jarju S."/>
            <person name="Secka A."/>
            <person name="Antonio M."/>
            <person name="Oren A."/>
            <person name="Chaudhuri R.R."/>
            <person name="La Ragione R."/>
            <person name="Hildebrand F."/>
            <person name="Pallen M.J."/>
        </authorList>
    </citation>
    <scope>NUCLEOTIDE SEQUENCE</scope>
    <source>
        <strain evidence="2">7318</strain>
    </source>
</reference>
<evidence type="ECO:0000256" key="1">
    <source>
        <dbReference type="SAM" id="SignalP"/>
    </source>
</evidence>
<dbReference type="Gene3D" id="3.30.565.40">
    <property type="entry name" value="Fervidobacterium nodosum Rt17-B1 like"/>
    <property type="match status" value="1"/>
</dbReference>
<organism evidence="2 3">
    <name type="scientific">Megamonas hypermegale</name>
    <dbReference type="NCBI Taxonomy" id="158847"/>
    <lineage>
        <taxon>Bacteria</taxon>
        <taxon>Bacillati</taxon>
        <taxon>Bacillota</taxon>
        <taxon>Negativicutes</taxon>
        <taxon>Selenomonadales</taxon>
        <taxon>Selenomonadaceae</taxon>
        <taxon>Megamonas</taxon>
    </lineage>
</organism>
<dbReference type="EMBL" id="DYVR01000084">
    <property type="protein sequence ID" value="HJF84645.1"/>
    <property type="molecule type" value="Genomic_DNA"/>
</dbReference>
<dbReference type="Proteomes" id="UP000780768">
    <property type="component" value="Unassembled WGS sequence"/>
</dbReference>
<dbReference type="AlphaFoldDB" id="A0A921L785"/>
<sequence>MKKILVAGIVSLLLAGSAPSVSFAGVTNGFLTNDANTCQVTYPIVQIDSKKIREKINDDILAQAQELKNQVDNQIYSKADMTYYEKYEDDNIVSLMFYVNTTRRFSSQSNLKGYTITYDKHTGERVPVTRYLTITLDQLQDALNHSRAYAVDGLDNGVNLEVPIPYVSDNYFICHDGSIGLLYQPGDLMPEEAGACKIVVSPETIAQVNEINNPPAVNTEK</sequence>
<accession>A0A921L785</accession>
<evidence type="ECO:0000313" key="3">
    <source>
        <dbReference type="Proteomes" id="UP000780768"/>
    </source>
</evidence>